<dbReference type="EMBL" id="GFDF01009264">
    <property type="protein sequence ID" value="JAV04820.1"/>
    <property type="molecule type" value="Transcribed_RNA"/>
</dbReference>
<organism evidence="6">
    <name type="scientific">Nyssomyia neivai</name>
    <dbReference type="NCBI Taxonomy" id="330878"/>
    <lineage>
        <taxon>Eukaryota</taxon>
        <taxon>Metazoa</taxon>
        <taxon>Ecdysozoa</taxon>
        <taxon>Arthropoda</taxon>
        <taxon>Hexapoda</taxon>
        <taxon>Insecta</taxon>
        <taxon>Pterygota</taxon>
        <taxon>Neoptera</taxon>
        <taxon>Endopterygota</taxon>
        <taxon>Diptera</taxon>
        <taxon>Nematocera</taxon>
        <taxon>Psychodoidea</taxon>
        <taxon>Psychodidae</taxon>
        <taxon>Nyssomyia</taxon>
    </lineage>
</organism>
<evidence type="ECO:0000313" key="6">
    <source>
        <dbReference type="EMBL" id="JAV04820.1"/>
    </source>
</evidence>
<proteinExistence type="predicted"/>
<feature type="transmembrane region" description="Helical" evidence="5">
    <location>
        <begin position="20"/>
        <end position="44"/>
    </location>
</feature>
<dbReference type="AlphaFoldDB" id="A0A1L8DEP6"/>
<dbReference type="GO" id="GO:0005385">
    <property type="term" value="F:zinc ion transmembrane transporter activity"/>
    <property type="evidence" value="ECO:0007669"/>
    <property type="project" value="TreeGrafter"/>
</dbReference>
<dbReference type="PANTHER" id="PTHR11040:SF203">
    <property type="entry name" value="FI18611P1-RELATED"/>
    <property type="match status" value="1"/>
</dbReference>
<keyword evidence="4 5" id="KW-0472">Membrane</keyword>
<reference evidence="6" key="1">
    <citation type="submission" date="2016-12" db="EMBL/GenBank/DDBJ databases">
        <title>An insight into the sialome and mialome of the sand fly, Nyssomyia neivai.</title>
        <authorList>
            <person name="Sebastian V."/>
            <person name="Goulart T.M."/>
            <person name="Oliveira W."/>
            <person name="Calvo E."/>
            <person name="Oliveira L.F."/>
            <person name="Pinto M.C."/>
            <person name="Rosselino A.M."/>
            <person name="Ribeiro J.M."/>
        </authorList>
    </citation>
    <scope>NUCLEOTIDE SEQUENCE</scope>
</reference>
<sequence length="384" mass="41236">MAGDLRHEDEDIHEGVDGIIVAKATAMVILFLASLLFGLIPFKLAKWCNWIDQDTGRKSKTGKTIGALLCFGGGVLLATTFLHLLPEVGDNIGHLEEQGLLPTFPFHAAEFLMCLGFFLMCLIEEIIHMYLRRSQRRCTPAVATETAFERASRRSFRNGSISTADLVSSNDSIPQKHQMTGLDSVHAQIPAGHTHLHGHTHLPQGSTESEDIIVSSLRGLLVVLALSVHELFEGLAVGLESSASNVWYMFGAVAAHKLVLAFCVGVELVVTHTRTYLAAIYVVTFAAVSPIGIGIGIGVSAAGDAASSSVPAAILQGLATGTLLYVIFFEILSKDRSGFIRYLATLIGFALMFGLQFLTGHEHSHADDNGAHGHSHSRSARATT</sequence>
<dbReference type="InterPro" id="IPR003689">
    <property type="entry name" value="ZIP"/>
</dbReference>
<name>A0A1L8DEP6_9DIPT</name>
<dbReference type="PANTHER" id="PTHR11040">
    <property type="entry name" value="ZINC/IRON TRANSPORTER"/>
    <property type="match status" value="1"/>
</dbReference>
<feature type="transmembrane region" description="Helical" evidence="5">
    <location>
        <begin position="219"/>
        <end position="239"/>
    </location>
</feature>
<comment type="subcellular location">
    <subcellularLocation>
        <location evidence="1">Membrane</location>
        <topology evidence="1">Multi-pass membrane protein</topology>
    </subcellularLocation>
</comment>
<evidence type="ECO:0000256" key="5">
    <source>
        <dbReference type="SAM" id="Phobius"/>
    </source>
</evidence>
<feature type="transmembrane region" description="Helical" evidence="5">
    <location>
        <begin position="277"/>
        <end position="301"/>
    </location>
</feature>
<feature type="transmembrane region" description="Helical" evidence="5">
    <location>
        <begin position="313"/>
        <end position="332"/>
    </location>
</feature>
<evidence type="ECO:0000256" key="1">
    <source>
        <dbReference type="ARBA" id="ARBA00004141"/>
    </source>
</evidence>
<evidence type="ECO:0000256" key="4">
    <source>
        <dbReference type="ARBA" id="ARBA00023136"/>
    </source>
</evidence>
<feature type="transmembrane region" description="Helical" evidence="5">
    <location>
        <begin position="104"/>
        <end position="127"/>
    </location>
</feature>
<feature type="transmembrane region" description="Helical" evidence="5">
    <location>
        <begin position="65"/>
        <end position="84"/>
    </location>
</feature>
<keyword evidence="3 5" id="KW-1133">Transmembrane helix</keyword>
<dbReference type="GO" id="GO:0005886">
    <property type="term" value="C:plasma membrane"/>
    <property type="evidence" value="ECO:0007669"/>
    <property type="project" value="TreeGrafter"/>
</dbReference>
<keyword evidence="2 5" id="KW-0812">Transmembrane</keyword>
<evidence type="ECO:0000256" key="2">
    <source>
        <dbReference type="ARBA" id="ARBA00022692"/>
    </source>
</evidence>
<protein>
    <submittedName>
        <fullName evidence="6">Putative fe2+/zn2+ regulated transporter</fullName>
    </submittedName>
</protein>
<dbReference type="Pfam" id="PF02535">
    <property type="entry name" value="Zip"/>
    <property type="match status" value="1"/>
</dbReference>
<evidence type="ECO:0000256" key="3">
    <source>
        <dbReference type="ARBA" id="ARBA00022989"/>
    </source>
</evidence>
<feature type="transmembrane region" description="Helical" evidence="5">
    <location>
        <begin position="245"/>
        <end position="270"/>
    </location>
</feature>
<accession>A0A1L8DEP6</accession>
<feature type="transmembrane region" description="Helical" evidence="5">
    <location>
        <begin position="339"/>
        <end position="358"/>
    </location>
</feature>